<organism evidence="6 7">
    <name type="scientific">Naasia lichenicola</name>
    <dbReference type="NCBI Taxonomy" id="2565933"/>
    <lineage>
        <taxon>Bacteria</taxon>
        <taxon>Bacillati</taxon>
        <taxon>Actinomycetota</taxon>
        <taxon>Actinomycetes</taxon>
        <taxon>Micrococcales</taxon>
        <taxon>Microbacteriaceae</taxon>
        <taxon>Naasia</taxon>
    </lineage>
</organism>
<dbReference type="RefSeq" id="WP_136428197.1">
    <property type="nucleotide sequence ID" value="NZ_SSSM01000005.1"/>
</dbReference>
<feature type="transmembrane region" description="Helical" evidence="5">
    <location>
        <begin position="100"/>
        <end position="120"/>
    </location>
</feature>
<evidence type="ECO:0000256" key="5">
    <source>
        <dbReference type="SAM" id="Phobius"/>
    </source>
</evidence>
<dbReference type="Proteomes" id="UP000309133">
    <property type="component" value="Unassembled WGS sequence"/>
</dbReference>
<evidence type="ECO:0000256" key="3">
    <source>
        <dbReference type="ARBA" id="ARBA00022989"/>
    </source>
</evidence>
<evidence type="ECO:0000313" key="6">
    <source>
        <dbReference type="EMBL" id="THG29868.1"/>
    </source>
</evidence>
<dbReference type="InterPro" id="IPR032808">
    <property type="entry name" value="DoxX"/>
</dbReference>
<comment type="caution">
    <text evidence="6">The sequence shown here is derived from an EMBL/GenBank/DDBJ whole genome shotgun (WGS) entry which is preliminary data.</text>
</comment>
<accession>A0A4S4FIH0</accession>
<keyword evidence="3 5" id="KW-1133">Transmembrane helix</keyword>
<evidence type="ECO:0000313" key="7">
    <source>
        <dbReference type="Proteomes" id="UP000309133"/>
    </source>
</evidence>
<dbReference type="Pfam" id="PF13564">
    <property type="entry name" value="DoxX_2"/>
    <property type="match status" value="1"/>
</dbReference>
<evidence type="ECO:0000256" key="1">
    <source>
        <dbReference type="ARBA" id="ARBA00004141"/>
    </source>
</evidence>
<dbReference type="OrthoDB" id="3482063at2"/>
<keyword evidence="7" id="KW-1185">Reference proteome</keyword>
<evidence type="ECO:0000256" key="4">
    <source>
        <dbReference type="ARBA" id="ARBA00023136"/>
    </source>
</evidence>
<evidence type="ECO:0000256" key="2">
    <source>
        <dbReference type="ARBA" id="ARBA00022692"/>
    </source>
</evidence>
<feature type="transmembrane region" description="Helical" evidence="5">
    <location>
        <begin position="71"/>
        <end position="93"/>
    </location>
</feature>
<sequence>MLIAYWIVAGLTSALYLFSGGIKIVRSREQLQQMMTWVATARMPIVRAIGIVEVLGAIGLILPPLTGIAPALAFVAALGLVVVQIGAIVFHLARGEARLLGFNALAFALPVATLILSTIWL</sequence>
<name>A0A4S4FIH0_9MICO</name>
<feature type="transmembrane region" description="Helical" evidence="5">
    <location>
        <begin position="45"/>
        <end position="65"/>
    </location>
</feature>
<reference evidence="6 7" key="1">
    <citation type="submission" date="2019-04" db="EMBL/GenBank/DDBJ databases">
        <authorList>
            <person name="Jiang L."/>
        </authorList>
    </citation>
    <scope>NUCLEOTIDE SEQUENCE [LARGE SCALE GENOMIC DNA]</scope>
    <source>
        <strain evidence="6 7">YIM 131853</strain>
    </source>
</reference>
<keyword evidence="2 5" id="KW-0812">Transmembrane</keyword>
<feature type="transmembrane region" description="Helical" evidence="5">
    <location>
        <begin position="6"/>
        <end position="25"/>
    </location>
</feature>
<protein>
    <submittedName>
        <fullName evidence="6">DoxX family protein</fullName>
    </submittedName>
</protein>
<dbReference type="AlphaFoldDB" id="A0A4S4FIH0"/>
<proteinExistence type="predicted"/>
<comment type="subcellular location">
    <subcellularLocation>
        <location evidence="1">Membrane</location>
        <topology evidence="1">Multi-pass membrane protein</topology>
    </subcellularLocation>
</comment>
<gene>
    <name evidence="6" type="ORF">E6C64_14550</name>
</gene>
<dbReference type="GO" id="GO:0016020">
    <property type="term" value="C:membrane"/>
    <property type="evidence" value="ECO:0007669"/>
    <property type="project" value="UniProtKB-SubCell"/>
</dbReference>
<dbReference type="EMBL" id="SSSM01000005">
    <property type="protein sequence ID" value="THG29868.1"/>
    <property type="molecule type" value="Genomic_DNA"/>
</dbReference>
<keyword evidence="4 5" id="KW-0472">Membrane</keyword>